<feature type="transmembrane region" description="Helical" evidence="1">
    <location>
        <begin position="242"/>
        <end position="265"/>
    </location>
</feature>
<dbReference type="RefSeq" id="WP_210657842.1">
    <property type="nucleotide sequence ID" value="NZ_JAGKQQ010000001.1"/>
</dbReference>
<evidence type="ECO:0000313" key="2">
    <source>
        <dbReference type="EMBL" id="MBP3958135.1"/>
    </source>
</evidence>
<proteinExistence type="predicted"/>
<dbReference type="Proteomes" id="UP000676565">
    <property type="component" value="Unassembled WGS sequence"/>
</dbReference>
<feature type="transmembrane region" description="Helical" evidence="1">
    <location>
        <begin position="130"/>
        <end position="152"/>
    </location>
</feature>
<evidence type="ECO:0000313" key="3">
    <source>
        <dbReference type="Proteomes" id="UP000676565"/>
    </source>
</evidence>
<name>A0ABS5BWM6_9BACT</name>
<accession>A0ABS5BWM6</accession>
<gene>
    <name evidence="2" type="ORF">J8F10_23040</name>
</gene>
<feature type="transmembrane region" description="Helical" evidence="1">
    <location>
        <begin position="196"/>
        <end position="216"/>
    </location>
</feature>
<organism evidence="2 3">
    <name type="scientific">Gemmata palustris</name>
    <dbReference type="NCBI Taxonomy" id="2822762"/>
    <lineage>
        <taxon>Bacteria</taxon>
        <taxon>Pseudomonadati</taxon>
        <taxon>Planctomycetota</taxon>
        <taxon>Planctomycetia</taxon>
        <taxon>Gemmatales</taxon>
        <taxon>Gemmataceae</taxon>
        <taxon>Gemmata</taxon>
    </lineage>
</organism>
<feature type="transmembrane region" description="Helical" evidence="1">
    <location>
        <begin position="42"/>
        <end position="62"/>
    </location>
</feature>
<keyword evidence="1" id="KW-1133">Transmembrane helix</keyword>
<evidence type="ECO:0000256" key="1">
    <source>
        <dbReference type="SAM" id="Phobius"/>
    </source>
</evidence>
<comment type="caution">
    <text evidence="2">The sequence shown here is derived from an EMBL/GenBank/DDBJ whole genome shotgun (WGS) entry which is preliminary data.</text>
</comment>
<sequence length="270" mass="29411">MSKDKGRKKMDAPPPVVTVRFNKFLPYWAVFQTDLRQTARSWIYRLWVVTMVLAAAGLLLYRVGLHKEAGMFQSAAAQTGDLFRLMILGSLALVVVLAVSSVSSERGTVADSVLSRGISRYQYFLAKWHARLVVVTATFAVLALGVVLASYFLFKDDSQTDLSFGGSCAAVLVVCAILAVIVSWGVTIGALANSTMLGITVFWLVLYGAGFLLTLMPEPWPSPERQLARLKFVLQGQYNPAALTQLLITSFVLCTAAATVGLFGFSKRDV</sequence>
<keyword evidence="1" id="KW-0812">Transmembrane</keyword>
<reference evidence="2 3" key="1">
    <citation type="submission" date="2021-04" db="EMBL/GenBank/DDBJ databases">
        <authorList>
            <person name="Ivanova A."/>
        </authorList>
    </citation>
    <scope>NUCLEOTIDE SEQUENCE [LARGE SCALE GENOMIC DNA]</scope>
    <source>
        <strain evidence="2 3">G18</strain>
    </source>
</reference>
<keyword evidence="3" id="KW-1185">Reference proteome</keyword>
<dbReference type="EMBL" id="JAGKQQ010000001">
    <property type="protein sequence ID" value="MBP3958135.1"/>
    <property type="molecule type" value="Genomic_DNA"/>
</dbReference>
<keyword evidence="1" id="KW-0472">Membrane</keyword>
<feature type="transmembrane region" description="Helical" evidence="1">
    <location>
        <begin position="82"/>
        <end position="102"/>
    </location>
</feature>
<protein>
    <submittedName>
        <fullName evidence="2">ABC transporter permease</fullName>
    </submittedName>
</protein>
<feature type="transmembrane region" description="Helical" evidence="1">
    <location>
        <begin position="164"/>
        <end position="184"/>
    </location>
</feature>